<dbReference type="InterPro" id="IPR052837">
    <property type="entry name" value="Mitoribosomal_bS21"/>
</dbReference>
<evidence type="ECO:0000313" key="6">
    <source>
        <dbReference type="Proteomes" id="UP001172684"/>
    </source>
</evidence>
<dbReference type="PANTHER" id="PTHR41237">
    <property type="entry name" value="37S RIBOSOMAL PROTEIN MRP21, MITOCHONDRIAL"/>
    <property type="match status" value="1"/>
</dbReference>
<keyword evidence="3" id="KW-0687">Ribonucleoprotein</keyword>
<dbReference type="Pfam" id="PF01165">
    <property type="entry name" value="Ribosomal_S21"/>
    <property type="match status" value="1"/>
</dbReference>
<evidence type="ECO:0000256" key="1">
    <source>
        <dbReference type="ARBA" id="ARBA00006640"/>
    </source>
</evidence>
<evidence type="ECO:0000256" key="4">
    <source>
        <dbReference type="SAM" id="MobiDB-lite"/>
    </source>
</evidence>
<feature type="compositionally biased region" description="Polar residues" evidence="4">
    <location>
        <begin position="99"/>
        <end position="118"/>
    </location>
</feature>
<evidence type="ECO:0000256" key="3">
    <source>
        <dbReference type="ARBA" id="ARBA00023274"/>
    </source>
</evidence>
<feature type="compositionally biased region" description="Polar residues" evidence="4">
    <location>
        <begin position="49"/>
        <end position="60"/>
    </location>
</feature>
<proteinExistence type="inferred from homology"/>
<feature type="compositionally biased region" description="Low complexity" evidence="4">
    <location>
        <begin position="159"/>
        <end position="174"/>
    </location>
</feature>
<comment type="caution">
    <text evidence="5">The sequence shown here is derived from an EMBL/GenBank/DDBJ whole genome shotgun (WGS) entry which is preliminary data.</text>
</comment>
<evidence type="ECO:0008006" key="7">
    <source>
        <dbReference type="Google" id="ProtNLM"/>
    </source>
</evidence>
<accession>A0ABQ9P5K4</accession>
<keyword evidence="2" id="KW-0689">Ribosomal protein</keyword>
<keyword evidence="6" id="KW-1185">Reference proteome</keyword>
<protein>
    <recommendedName>
        <fullName evidence="7">Ribosomal protein S21</fullName>
    </recommendedName>
</protein>
<reference evidence="5" key="1">
    <citation type="submission" date="2022-10" db="EMBL/GenBank/DDBJ databases">
        <title>Culturing micro-colonial fungi from biological soil crusts in the Mojave desert and describing Neophaeococcomyces mojavensis, and introducing the new genera and species Taxawa tesnikishii.</title>
        <authorList>
            <person name="Kurbessoian T."/>
            <person name="Stajich J.E."/>
        </authorList>
    </citation>
    <scope>NUCLEOTIDE SEQUENCE</scope>
    <source>
        <strain evidence="5">TK_1</strain>
    </source>
</reference>
<name>A0ABQ9P5K4_9PEZI</name>
<feature type="compositionally biased region" description="Low complexity" evidence="4">
    <location>
        <begin position="61"/>
        <end position="70"/>
    </location>
</feature>
<evidence type="ECO:0000256" key="2">
    <source>
        <dbReference type="ARBA" id="ARBA00022980"/>
    </source>
</evidence>
<feature type="compositionally biased region" description="Low complexity" evidence="4">
    <location>
        <begin position="132"/>
        <end position="149"/>
    </location>
</feature>
<feature type="region of interest" description="Disordered" evidence="4">
    <location>
        <begin position="194"/>
        <end position="218"/>
    </location>
</feature>
<dbReference type="InterPro" id="IPR001911">
    <property type="entry name" value="Ribosomal_bS21"/>
</dbReference>
<sequence length="300" mass="33148">MELRRAGEALLRNHPTALLAPSSISSRVCRRTHFASSTPWSQPGAIVSPFSTHRPFSTTLPRTQQAAARAPDPPPAREPQHQPSSLESALDSALDFSSTTPTSQHRTSRFKTPSAQATHRTETHPGSRHNVTPSPSNTGSGSASTSTSSFDDLLGALIPRSPAPASRRPAPYTPRSRDPVPNTLDLGRMLDPLSTSSSLNPPPAAEVKRIPDPSPFRLGPSLGRTVNVDASKGVDLARGLRQLEMLCGRNRVRQDEARQRFHERPGLKRKRLRRERWRRRFKEGFQAVVGRVQELRRKGW</sequence>
<dbReference type="PANTHER" id="PTHR41237:SF1">
    <property type="entry name" value="SMALL RIBOSOMAL SUBUNIT PROTEIN BS21M"/>
    <property type="match status" value="1"/>
</dbReference>
<dbReference type="EMBL" id="JAPDRL010000001">
    <property type="protein sequence ID" value="KAJ9669785.1"/>
    <property type="molecule type" value="Genomic_DNA"/>
</dbReference>
<feature type="region of interest" description="Disordered" evidence="4">
    <location>
        <begin position="35"/>
        <end position="182"/>
    </location>
</feature>
<evidence type="ECO:0000313" key="5">
    <source>
        <dbReference type="EMBL" id="KAJ9669785.1"/>
    </source>
</evidence>
<feature type="compositionally biased region" description="Low complexity" evidence="4">
    <location>
        <begin position="81"/>
        <end position="98"/>
    </location>
</feature>
<dbReference type="Proteomes" id="UP001172684">
    <property type="component" value="Unassembled WGS sequence"/>
</dbReference>
<gene>
    <name evidence="5" type="ORF">H2201_000170</name>
</gene>
<comment type="similarity">
    <text evidence="1">Belongs to the bacterial ribosomal protein bS21 family.</text>
</comment>
<organism evidence="5 6">
    <name type="scientific">Coniosporium apollinis</name>
    <dbReference type="NCBI Taxonomy" id="61459"/>
    <lineage>
        <taxon>Eukaryota</taxon>
        <taxon>Fungi</taxon>
        <taxon>Dikarya</taxon>
        <taxon>Ascomycota</taxon>
        <taxon>Pezizomycotina</taxon>
        <taxon>Dothideomycetes</taxon>
        <taxon>Dothideomycetes incertae sedis</taxon>
        <taxon>Coniosporium</taxon>
    </lineage>
</organism>